<dbReference type="Proteomes" id="UP000050911">
    <property type="component" value="Unassembled WGS sequence"/>
</dbReference>
<evidence type="ECO:0000313" key="2">
    <source>
        <dbReference type="Proteomes" id="UP000050911"/>
    </source>
</evidence>
<dbReference type="PATRIC" id="fig|1302272.5.peg.179"/>
<comment type="caution">
    <text evidence="1">The sequence shown here is derived from an EMBL/GenBank/DDBJ whole genome shotgun (WGS) entry which is preliminary data.</text>
</comment>
<dbReference type="EMBL" id="AZCX01000001">
    <property type="protein sequence ID" value="KRK49259.1"/>
    <property type="molecule type" value="Genomic_DNA"/>
</dbReference>
<protein>
    <recommendedName>
        <fullName evidence="3">dUTPase</fullName>
    </recommendedName>
</protein>
<dbReference type="OrthoDB" id="5506143at2"/>
<gene>
    <name evidence="1" type="ORF">FC96_GL000182</name>
</gene>
<dbReference type="STRING" id="1302272.FC96_GL000182"/>
<reference evidence="1 2" key="1">
    <citation type="journal article" date="2015" name="Genome Announc.">
        <title>Expanding the biotechnology potential of lactobacilli through comparative genomics of 213 strains and associated genera.</title>
        <authorList>
            <person name="Sun Z."/>
            <person name="Harris H.M."/>
            <person name="McCann A."/>
            <person name="Guo C."/>
            <person name="Argimon S."/>
            <person name="Zhang W."/>
            <person name="Yang X."/>
            <person name="Jeffery I.B."/>
            <person name="Cooney J.C."/>
            <person name="Kagawa T.F."/>
            <person name="Liu W."/>
            <person name="Song Y."/>
            <person name="Salvetti E."/>
            <person name="Wrobel A."/>
            <person name="Rasinkangas P."/>
            <person name="Parkhill J."/>
            <person name="Rea M.C."/>
            <person name="O'Sullivan O."/>
            <person name="Ritari J."/>
            <person name="Douillard F.P."/>
            <person name="Paul Ross R."/>
            <person name="Yang R."/>
            <person name="Briner A.E."/>
            <person name="Felis G.E."/>
            <person name="de Vos W.M."/>
            <person name="Barrangou R."/>
            <person name="Klaenhammer T.R."/>
            <person name="Caufield P.W."/>
            <person name="Cui Y."/>
            <person name="Zhang H."/>
            <person name="O'Toole P.W."/>
        </authorList>
    </citation>
    <scope>NUCLEOTIDE SEQUENCE [LARGE SCALE GENOMIC DNA]</scope>
    <source>
        <strain evidence="1 2">JCM 15530</strain>
    </source>
</reference>
<evidence type="ECO:0008006" key="3">
    <source>
        <dbReference type="Google" id="ProtNLM"/>
    </source>
</evidence>
<dbReference type="AlphaFoldDB" id="A0A0R1HSJ9"/>
<sequence length="164" mass="18628">MELNLPAMLQTAIQVENKRWYDHAYAMQPEERLRRAYVVAQTAMSQLIDLTGQTALAPQNAADSDSILTAYVAVVDAFFQIAARQSWSQLIVMTPDEQVAITQKRPAKSLNQQALAVQQFLLHSYFDRQQAAFKHAWHLVLKWGLVDLAVDARLLETAFLKTDR</sequence>
<dbReference type="RefSeq" id="WP_056941662.1">
    <property type="nucleotide sequence ID" value="NZ_AZCX01000001.1"/>
</dbReference>
<evidence type="ECO:0000313" key="1">
    <source>
        <dbReference type="EMBL" id="KRK49259.1"/>
    </source>
</evidence>
<proteinExistence type="predicted"/>
<organism evidence="1 2">
    <name type="scientific">Secundilactobacillus kimchicus JCM 15530</name>
    <dbReference type="NCBI Taxonomy" id="1302272"/>
    <lineage>
        <taxon>Bacteria</taxon>
        <taxon>Bacillati</taxon>
        <taxon>Bacillota</taxon>
        <taxon>Bacilli</taxon>
        <taxon>Lactobacillales</taxon>
        <taxon>Lactobacillaceae</taxon>
        <taxon>Secundilactobacillus</taxon>
    </lineage>
</organism>
<keyword evidence="2" id="KW-1185">Reference proteome</keyword>
<accession>A0A0R1HSJ9</accession>
<name>A0A0R1HSJ9_9LACO</name>